<reference evidence="1 2" key="1">
    <citation type="submission" date="2016-05" db="EMBL/GenBank/DDBJ databases">
        <title>Complete genome sequence of Novosphingobium guangzhouense SA925(T).</title>
        <authorList>
            <person name="Sha S."/>
        </authorList>
    </citation>
    <scope>NUCLEOTIDE SEQUENCE [LARGE SCALE GENOMIC DNA]</scope>
    <source>
        <strain evidence="1 2">SA925</strain>
    </source>
</reference>
<evidence type="ECO:0000313" key="2">
    <source>
        <dbReference type="Proteomes" id="UP000236327"/>
    </source>
</evidence>
<proteinExistence type="predicted"/>
<organism evidence="1 2">
    <name type="scientific">Novosphingobium guangzhouense</name>
    <dbReference type="NCBI Taxonomy" id="1850347"/>
    <lineage>
        <taxon>Bacteria</taxon>
        <taxon>Pseudomonadati</taxon>
        <taxon>Pseudomonadota</taxon>
        <taxon>Alphaproteobacteria</taxon>
        <taxon>Sphingomonadales</taxon>
        <taxon>Sphingomonadaceae</taxon>
        <taxon>Novosphingobium</taxon>
    </lineage>
</organism>
<dbReference type="RefSeq" id="WP_103096540.1">
    <property type="nucleotide sequence ID" value="NZ_LYMM01000040.1"/>
</dbReference>
<name>A0A2K2FYS7_9SPHN</name>
<comment type="caution">
    <text evidence="1">The sequence shown here is derived from an EMBL/GenBank/DDBJ whole genome shotgun (WGS) entry which is preliminary data.</text>
</comment>
<evidence type="ECO:0000313" key="1">
    <source>
        <dbReference type="EMBL" id="PNU03947.1"/>
    </source>
</evidence>
<dbReference type="OrthoDB" id="7561124at2"/>
<dbReference type="AlphaFoldDB" id="A0A2K2FYS7"/>
<gene>
    <name evidence="1" type="ORF">A8V01_04820</name>
</gene>
<keyword evidence="2" id="KW-1185">Reference proteome</keyword>
<dbReference type="Proteomes" id="UP000236327">
    <property type="component" value="Unassembled WGS sequence"/>
</dbReference>
<protein>
    <submittedName>
        <fullName evidence="1">Uncharacterized protein</fullName>
    </submittedName>
</protein>
<dbReference type="EMBL" id="LYMM01000040">
    <property type="protein sequence ID" value="PNU03947.1"/>
    <property type="molecule type" value="Genomic_DNA"/>
</dbReference>
<accession>A0A2K2FYS7</accession>
<sequence length="148" mass="15839">MNRTSTGGRPIFSASSVRDTIAETLAAIKEEDGLTYADMGRVMGKSGDRAEAYCNGDFSDMSGFSLLAAWREWNGRFIGPIRTLVEGSRPGVHCDYAGQSAILKAALAISVALEDGVVDQEEVRANRSTLENARDAIDAQLAKLRPAA</sequence>